<keyword evidence="1" id="KW-0472">Membrane</keyword>
<dbReference type="EMBL" id="JYDH01000059">
    <property type="protein sequence ID" value="KRY34964.1"/>
    <property type="molecule type" value="Genomic_DNA"/>
</dbReference>
<sequence length="300" mass="34896">MNADVNKERKNKHAYLVSSALPGWSDACQIKSLSDPSSEPLLVRNYCARRTIGTKAWAANEIQIYALCLPTRIISNDYIIYRAYTELEQRRIMHICHRENLNWILMKCFFLYKLGSSIQGMDGKQLLIPLWYNLESTIHAPGSHGCQQSNVGTRRNYQYMFQFTSYKLLMARNTFTKQMNSEGKNKETMNKHAYLLSSANALVRTQNNGSKSMAANEKQIYPLCLPTRLISNDYVIYRVYTRLEQRRIMHICHRENLNRILMNCFFLLILGSSISHMFCWSEILVDFSIVLKSPLPTYVM</sequence>
<evidence type="ECO:0000313" key="3">
    <source>
        <dbReference type="Proteomes" id="UP000054776"/>
    </source>
</evidence>
<keyword evidence="1" id="KW-1133">Transmembrane helix</keyword>
<feature type="transmembrane region" description="Helical" evidence="1">
    <location>
        <begin position="260"/>
        <end position="278"/>
    </location>
</feature>
<name>A0A0V1BD05_TRISP</name>
<dbReference type="AlphaFoldDB" id="A0A0V1BD05"/>
<keyword evidence="3" id="KW-1185">Reference proteome</keyword>
<gene>
    <name evidence="2" type="ORF">T01_7347</name>
</gene>
<evidence type="ECO:0000256" key="1">
    <source>
        <dbReference type="SAM" id="Phobius"/>
    </source>
</evidence>
<dbReference type="Proteomes" id="UP000054776">
    <property type="component" value="Unassembled WGS sequence"/>
</dbReference>
<dbReference type="OrthoDB" id="10356677at2759"/>
<protein>
    <submittedName>
        <fullName evidence="2">Uncharacterized protein</fullName>
    </submittedName>
</protein>
<comment type="caution">
    <text evidence="2">The sequence shown here is derived from an EMBL/GenBank/DDBJ whole genome shotgun (WGS) entry which is preliminary data.</text>
</comment>
<keyword evidence="1" id="KW-0812">Transmembrane</keyword>
<reference evidence="2 3" key="1">
    <citation type="submission" date="2015-01" db="EMBL/GenBank/DDBJ databases">
        <title>Evolution of Trichinella species and genotypes.</title>
        <authorList>
            <person name="Korhonen P.K."/>
            <person name="Edoardo P."/>
            <person name="Giuseppe L.R."/>
            <person name="Gasser R.B."/>
        </authorList>
    </citation>
    <scope>NUCLEOTIDE SEQUENCE [LARGE SCALE GENOMIC DNA]</scope>
    <source>
        <strain evidence="2">ISS3</strain>
    </source>
</reference>
<dbReference type="InParanoid" id="A0A0V1BD05"/>
<accession>A0A0V1BD05</accession>
<evidence type="ECO:0000313" key="2">
    <source>
        <dbReference type="EMBL" id="KRY34964.1"/>
    </source>
</evidence>
<proteinExistence type="predicted"/>
<organism evidence="2 3">
    <name type="scientific">Trichinella spiralis</name>
    <name type="common">Trichina worm</name>
    <dbReference type="NCBI Taxonomy" id="6334"/>
    <lineage>
        <taxon>Eukaryota</taxon>
        <taxon>Metazoa</taxon>
        <taxon>Ecdysozoa</taxon>
        <taxon>Nematoda</taxon>
        <taxon>Enoplea</taxon>
        <taxon>Dorylaimia</taxon>
        <taxon>Trichinellida</taxon>
        <taxon>Trichinellidae</taxon>
        <taxon>Trichinella</taxon>
    </lineage>
</organism>